<dbReference type="SUPFAM" id="SSF57997">
    <property type="entry name" value="Tropomyosin"/>
    <property type="match status" value="1"/>
</dbReference>
<dbReference type="InterPro" id="IPR027267">
    <property type="entry name" value="AH/BAR_dom_sf"/>
</dbReference>
<dbReference type="AlphaFoldDB" id="A0A9W8WWF4"/>
<feature type="compositionally biased region" description="Low complexity" evidence="2">
    <location>
        <begin position="62"/>
        <end position="71"/>
    </location>
</feature>
<proteinExistence type="predicted"/>
<feature type="compositionally biased region" description="Polar residues" evidence="2">
    <location>
        <begin position="615"/>
        <end position="628"/>
    </location>
</feature>
<evidence type="ECO:0000256" key="1">
    <source>
        <dbReference type="SAM" id="Coils"/>
    </source>
</evidence>
<feature type="compositionally biased region" description="Basic residues" evidence="2">
    <location>
        <begin position="72"/>
        <end position="81"/>
    </location>
</feature>
<keyword evidence="4" id="KW-1185">Reference proteome</keyword>
<dbReference type="OrthoDB" id="3557318at2759"/>
<feature type="compositionally biased region" description="Basic and acidic residues" evidence="2">
    <location>
        <begin position="603"/>
        <end position="614"/>
    </location>
</feature>
<feature type="region of interest" description="Disordered" evidence="2">
    <location>
        <begin position="35"/>
        <end position="89"/>
    </location>
</feature>
<comment type="caution">
    <text evidence="3">The sequence shown here is derived from an EMBL/GenBank/DDBJ whole genome shotgun (WGS) entry which is preliminary data.</text>
</comment>
<feature type="coiled-coil region" evidence="1">
    <location>
        <begin position="511"/>
        <end position="601"/>
    </location>
</feature>
<accession>A0A9W8WWF4</accession>
<feature type="compositionally biased region" description="Polar residues" evidence="2">
    <location>
        <begin position="50"/>
        <end position="61"/>
    </location>
</feature>
<sequence length="654" mass="76970">MSTVQDMLAPLPDITPEKLTILKLKHSTLNRDVFSEPSSPITEHRGMDFSSHSNNMNSVITRRSSSRAASGARRRSSFLHSHRSDMSRELTSQAEGKFFALMDLMSTASREASSLKGSWARIVSERESLFKEKEELLSRVDEMTETIERVQSEHHHHGHEHGERKRQVEKLLLELSVAVTTIQEHKKKIADRDLELERTRIELRELRTTSTTSSNEHERLKAELQGIYLKLKAVEDDRDHAKDEAHKHHGELRNLLREHTDLKSRFDESHSKFELSRKEVLSLTDRIKIFELERDEHLHEKDRLQEDLKRAKHRAEESSRELYELTERHERTQRDITKLREAVRIAEEERDEHHLTIENLRREVKAKVTGWEESDERCADVTLKYEHLKREVISVKEKLREVETREIDVKESLDRSREDHRLIIIERDQLKEDLHDHRNRDADRHRQINLLEESLRRAEETTASIRAEIHTLTERNKVLIREGDDGRTKHGHLHNEITELKEKLFIFQTEIRTLTDARDRHRKELDDWRHKYEETVETITESHDDSAELEFEIESLRTLLREAREQKERAISARHTADRERDEYIAKYEQKCREMERFEESASAHYHAHSESKGGSRSFTRTVSSGTTLHHDKHSHGADGHGHSHSHGGGMFSP</sequence>
<dbReference type="Gene3D" id="1.20.1270.60">
    <property type="entry name" value="Arfaptin homology (AH) domain/BAR domain"/>
    <property type="match status" value="1"/>
</dbReference>
<feature type="coiled-coil region" evidence="1">
    <location>
        <begin position="448"/>
        <end position="475"/>
    </location>
</feature>
<reference evidence="3" key="1">
    <citation type="submission" date="2022-10" db="EMBL/GenBank/DDBJ databases">
        <title>Tapping the CABI collections for fungal endophytes: first genome assemblies for Collariella, Neodidymelliopsis, Ascochyta clinopodiicola, Didymella pomorum, Didymosphaeria variabile, Neocosmospora piperis and Neocucurbitaria cava.</title>
        <authorList>
            <person name="Hill R."/>
        </authorList>
    </citation>
    <scope>NUCLEOTIDE SEQUENCE</scope>
    <source>
        <strain evidence="3">IMI 360193</strain>
    </source>
</reference>
<feature type="region of interest" description="Disordered" evidence="2">
    <location>
        <begin position="603"/>
        <end position="654"/>
    </location>
</feature>
<keyword evidence="1" id="KW-0175">Coiled coil</keyword>
<name>A0A9W8WWF4_9PLEO</name>
<organism evidence="3 4">
    <name type="scientific">Didymella glomerata</name>
    <dbReference type="NCBI Taxonomy" id="749621"/>
    <lineage>
        <taxon>Eukaryota</taxon>
        <taxon>Fungi</taxon>
        <taxon>Dikarya</taxon>
        <taxon>Ascomycota</taxon>
        <taxon>Pezizomycotina</taxon>
        <taxon>Dothideomycetes</taxon>
        <taxon>Pleosporomycetidae</taxon>
        <taxon>Pleosporales</taxon>
        <taxon>Pleosporineae</taxon>
        <taxon>Didymellaceae</taxon>
        <taxon>Didymella</taxon>
    </lineage>
</organism>
<feature type="coiled-coil region" evidence="1">
    <location>
        <begin position="287"/>
        <end position="405"/>
    </location>
</feature>
<gene>
    <name evidence="3" type="ORF">N0V87_006489</name>
</gene>
<evidence type="ECO:0000256" key="2">
    <source>
        <dbReference type="SAM" id="MobiDB-lite"/>
    </source>
</evidence>
<dbReference type="Proteomes" id="UP001140562">
    <property type="component" value="Unassembled WGS sequence"/>
</dbReference>
<protein>
    <submittedName>
        <fullName evidence="3">Uncharacterized protein</fullName>
    </submittedName>
</protein>
<dbReference type="EMBL" id="JAPEUV010000069">
    <property type="protein sequence ID" value="KAJ4334894.1"/>
    <property type="molecule type" value="Genomic_DNA"/>
</dbReference>
<feature type="coiled-coil region" evidence="1">
    <location>
        <begin position="126"/>
        <end position="153"/>
    </location>
</feature>
<evidence type="ECO:0000313" key="3">
    <source>
        <dbReference type="EMBL" id="KAJ4334894.1"/>
    </source>
</evidence>
<evidence type="ECO:0000313" key="4">
    <source>
        <dbReference type="Proteomes" id="UP001140562"/>
    </source>
</evidence>